<organism evidence="1">
    <name type="scientific">marine sediment metagenome</name>
    <dbReference type="NCBI Taxonomy" id="412755"/>
    <lineage>
        <taxon>unclassified sequences</taxon>
        <taxon>metagenomes</taxon>
        <taxon>ecological metagenomes</taxon>
    </lineage>
</organism>
<evidence type="ECO:0000313" key="1">
    <source>
        <dbReference type="EMBL" id="KKN87477.1"/>
    </source>
</evidence>
<gene>
    <name evidence="1" type="ORF">LCGC14_0259320</name>
</gene>
<sequence>MRVCDVEMIKGVRRVRETGHPYVIDVYVSPWWMWSKKRRTRLEEHLDFTKPAHVHLRLKTWWW</sequence>
<dbReference type="EMBL" id="LAZR01000138">
    <property type="protein sequence ID" value="KKN87477.1"/>
    <property type="molecule type" value="Genomic_DNA"/>
</dbReference>
<reference evidence="1" key="1">
    <citation type="journal article" date="2015" name="Nature">
        <title>Complex archaea that bridge the gap between prokaryotes and eukaryotes.</title>
        <authorList>
            <person name="Spang A."/>
            <person name="Saw J.H."/>
            <person name="Jorgensen S.L."/>
            <person name="Zaremba-Niedzwiedzka K."/>
            <person name="Martijn J."/>
            <person name="Lind A.E."/>
            <person name="van Eijk R."/>
            <person name="Schleper C."/>
            <person name="Guy L."/>
            <person name="Ettema T.J."/>
        </authorList>
    </citation>
    <scope>NUCLEOTIDE SEQUENCE</scope>
</reference>
<proteinExistence type="predicted"/>
<name>A0A0F9UJD6_9ZZZZ</name>
<protein>
    <submittedName>
        <fullName evidence="1">Uncharacterized protein</fullName>
    </submittedName>
</protein>
<dbReference type="AlphaFoldDB" id="A0A0F9UJD6"/>
<comment type="caution">
    <text evidence="1">The sequence shown here is derived from an EMBL/GenBank/DDBJ whole genome shotgun (WGS) entry which is preliminary data.</text>
</comment>
<accession>A0A0F9UJD6</accession>